<accession>A0ABS5VLV6</accession>
<protein>
    <submittedName>
        <fullName evidence="2">Sugar phosphate isomerase/epimerase</fullName>
    </submittedName>
</protein>
<organism evidence="2 3">
    <name type="scientific">Chryseosolibacter indicus</name>
    <dbReference type="NCBI Taxonomy" id="2782351"/>
    <lineage>
        <taxon>Bacteria</taxon>
        <taxon>Pseudomonadati</taxon>
        <taxon>Bacteroidota</taxon>
        <taxon>Cytophagia</taxon>
        <taxon>Cytophagales</taxon>
        <taxon>Chryseotaleaceae</taxon>
        <taxon>Chryseosolibacter</taxon>
    </lineage>
</organism>
<dbReference type="Pfam" id="PF01261">
    <property type="entry name" value="AP_endonuc_2"/>
    <property type="match status" value="1"/>
</dbReference>
<dbReference type="Proteomes" id="UP000772618">
    <property type="component" value="Unassembled WGS sequence"/>
</dbReference>
<evidence type="ECO:0000313" key="2">
    <source>
        <dbReference type="EMBL" id="MBT1701810.1"/>
    </source>
</evidence>
<sequence>MKTIKGPAIFLAQFMGDEAPFDNIKTIAKWAASLGYVGVQIPTWDSRCIDLAKAAESKDYCDEWKGTLESCGVQVTELSTHLQGQLVAVHPAYNELFDGFAPPELRGNYKDRQTWAVEQLKNAAKASRNLGLNAVATFSGALMWHTVYPWPQRPLGLVEDGFKELAKRWVPILNAFDKAGVDLCYEIHPGEDLHDGITFERFWEATEKHTRCNLLYDPSHFVLQQLDYLQYIDFYHTFIKMFHVKDAEFNPSGKVGVYGGYQDWINRAGRFRSLGDGQVDFKSIFSKLTQYGFDGWAVLEWECCMKHPEQGAAEGVKFIKDHIIRVTEKAFDDFAGGERDQKFNKKVLGVN</sequence>
<dbReference type="PANTHER" id="PTHR12110">
    <property type="entry name" value="HYDROXYPYRUVATE ISOMERASE"/>
    <property type="match status" value="1"/>
</dbReference>
<dbReference type="SUPFAM" id="SSF51658">
    <property type="entry name" value="Xylose isomerase-like"/>
    <property type="match status" value="1"/>
</dbReference>
<feature type="domain" description="Xylose isomerase-like TIM barrel" evidence="1">
    <location>
        <begin position="29"/>
        <end position="321"/>
    </location>
</feature>
<proteinExistence type="predicted"/>
<comment type="caution">
    <text evidence="2">The sequence shown here is derived from an EMBL/GenBank/DDBJ whole genome shotgun (WGS) entry which is preliminary data.</text>
</comment>
<reference evidence="2 3" key="1">
    <citation type="submission" date="2021-05" db="EMBL/GenBank/DDBJ databases">
        <title>A Polyphasic approach of four new species of the genus Ohtaekwangia: Ohtaekwangia histidinii sp. nov., Ohtaekwangia cretensis sp. nov., Ohtaekwangia indiensis sp. nov., Ohtaekwangia reichenbachii sp. nov. from diverse environment.</title>
        <authorList>
            <person name="Octaviana S."/>
        </authorList>
    </citation>
    <scope>NUCLEOTIDE SEQUENCE [LARGE SCALE GENOMIC DNA]</scope>
    <source>
        <strain evidence="2 3">PWU20</strain>
    </source>
</reference>
<evidence type="ECO:0000313" key="3">
    <source>
        <dbReference type="Proteomes" id="UP000772618"/>
    </source>
</evidence>
<keyword evidence="2" id="KW-0413">Isomerase</keyword>
<gene>
    <name evidence="2" type="ORF">KK060_00865</name>
</gene>
<evidence type="ECO:0000259" key="1">
    <source>
        <dbReference type="Pfam" id="PF01261"/>
    </source>
</evidence>
<dbReference type="GO" id="GO:0016853">
    <property type="term" value="F:isomerase activity"/>
    <property type="evidence" value="ECO:0007669"/>
    <property type="project" value="UniProtKB-KW"/>
</dbReference>
<name>A0ABS5VLV6_9BACT</name>
<dbReference type="InterPro" id="IPR013022">
    <property type="entry name" value="Xyl_isomerase-like_TIM-brl"/>
</dbReference>
<dbReference type="InterPro" id="IPR036237">
    <property type="entry name" value="Xyl_isomerase-like_sf"/>
</dbReference>
<dbReference type="PANTHER" id="PTHR12110:SF21">
    <property type="entry name" value="XYLOSE ISOMERASE-LIKE TIM BARREL DOMAIN-CONTAINING PROTEIN"/>
    <property type="match status" value="1"/>
</dbReference>
<dbReference type="RefSeq" id="WP_254151511.1">
    <property type="nucleotide sequence ID" value="NZ_JAHESD010000002.1"/>
</dbReference>
<dbReference type="InterPro" id="IPR050312">
    <property type="entry name" value="IolE/XylAMocC-like"/>
</dbReference>
<dbReference type="Gene3D" id="3.20.20.150">
    <property type="entry name" value="Divalent-metal-dependent TIM barrel enzymes"/>
    <property type="match status" value="1"/>
</dbReference>
<dbReference type="EMBL" id="JAHESD010000002">
    <property type="protein sequence ID" value="MBT1701810.1"/>
    <property type="molecule type" value="Genomic_DNA"/>
</dbReference>
<keyword evidence="3" id="KW-1185">Reference proteome</keyword>